<dbReference type="Proteomes" id="UP000248534">
    <property type="component" value="Chromosome 1"/>
</dbReference>
<feature type="region of interest" description="Disordered" evidence="5">
    <location>
        <begin position="127"/>
        <end position="146"/>
    </location>
</feature>
<keyword evidence="6" id="KW-0472">Membrane</keyword>
<dbReference type="PROSITE" id="PS50847">
    <property type="entry name" value="GRAM_POS_ANCHORING"/>
    <property type="match status" value="1"/>
</dbReference>
<feature type="domain" description="Gram-positive cocci surface proteins LPxTG" evidence="7">
    <location>
        <begin position="439"/>
        <end position="471"/>
    </location>
</feature>
<keyword evidence="6" id="KW-1133">Transmembrane helix</keyword>
<sequence length="471" mass="50566">MNNKFSWQVLAKSASAAKYGSGLLLCVSLLSLAALTAVSRVEAEDVAPAPAAVAERPASPAPQASPEAENPAVAEPQAAPANQVESATAASELPANQVMSDEQKQRAIAQMGANQGDVWVWSEENVVEENGERQKRGPNGGPGQFNGGAVVLGGRPTYDPAADWYYLAYKGEGMTDEEAQAVFDKERGKWMNEFDPWGVVMEMTDNKASNAWADIRNMQAFVLRKDSNVWEKIVDHPQGVQWVSQFKGNMSSNVGDARQEALAGGGTAIEVLPKQDRVAHWGSDQARDIPSPQTIRAVLVSVEARISEKSDPDAKLGIQVGGDWKFAEEVSKPLWYPGAGLAGIQRLTKDWARYYFVSLTGIQDAVEERAISQDVFMKSIVPLADMEQATQNQAQQPTPAKPNPKGSQAENLTYKASGQTDPQEASQESTLQQASSKQLPKTGSQSSLLTNLLGLGLLGLGAGFLGLKKKS</sequence>
<feature type="region of interest" description="Disordered" evidence="5">
    <location>
        <begin position="388"/>
        <end position="444"/>
    </location>
</feature>
<evidence type="ECO:0000256" key="6">
    <source>
        <dbReference type="SAM" id="Phobius"/>
    </source>
</evidence>
<dbReference type="EMBL" id="LS483364">
    <property type="protein sequence ID" value="SQF72130.1"/>
    <property type="molecule type" value="Genomic_DNA"/>
</dbReference>
<evidence type="ECO:0000313" key="8">
    <source>
        <dbReference type="EMBL" id="SQF72130.1"/>
    </source>
</evidence>
<proteinExistence type="predicted"/>
<dbReference type="Pfam" id="PF00746">
    <property type="entry name" value="Gram_pos_anchor"/>
    <property type="match status" value="1"/>
</dbReference>
<keyword evidence="4" id="KW-0572">Peptidoglycan-anchor</keyword>
<evidence type="ECO:0000313" key="9">
    <source>
        <dbReference type="Proteomes" id="UP000248534"/>
    </source>
</evidence>
<feature type="transmembrane region" description="Helical" evidence="6">
    <location>
        <begin position="448"/>
        <end position="467"/>
    </location>
</feature>
<dbReference type="RefSeq" id="WP_111676634.1">
    <property type="nucleotide sequence ID" value="NZ_LS483364.1"/>
</dbReference>
<evidence type="ECO:0000256" key="3">
    <source>
        <dbReference type="ARBA" id="ARBA00022729"/>
    </source>
</evidence>
<keyword evidence="6" id="KW-0812">Transmembrane</keyword>
<dbReference type="AlphaFoldDB" id="A0A2X3Y541"/>
<organism evidence="8 9">
    <name type="scientific">Streptococcus sanguinis</name>
    <dbReference type="NCBI Taxonomy" id="1305"/>
    <lineage>
        <taxon>Bacteria</taxon>
        <taxon>Bacillati</taxon>
        <taxon>Bacillota</taxon>
        <taxon>Bacilli</taxon>
        <taxon>Lactobacillales</taxon>
        <taxon>Streptococcaceae</taxon>
        <taxon>Streptococcus</taxon>
    </lineage>
</organism>
<keyword evidence="2" id="KW-0964">Secreted</keyword>
<keyword evidence="3" id="KW-0732">Signal</keyword>
<feature type="compositionally biased region" description="Polar residues" evidence="5">
    <location>
        <begin position="406"/>
        <end position="444"/>
    </location>
</feature>
<evidence type="ECO:0000256" key="1">
    <source>
        <dbReference type="ARBA" id="ARBA00022512"/>
    </source>
</evidence>
<evidence type="ECO:0000256" key="4">
    <source>
        <dbReference type="ARBA" id="ARBA00023088"/>
    </source>
</evidence>
<feature type="compositionally biased region" description="Low complexity" evidence="5">
    <location>
        <begin position="388"/>
        <end position="398"/>
    </location>
</feature>
<evidence type="ECO:0000256" key="2">
    <source>
        <dbReference type="ARBA" id="ARBA00022525"/>
    </source>
</evidence>
<evidence type="ECO:0000259" key="7">
    <source>
        <dbReference type="PROSITE" id="PS50847"/>
    </source>
</evidence>
<feature type="compositionally biased region" description="Low complexity" evidence="5">
    <location>
        <begin position="52"/>
        <end position="72"/>
    </location>
</feature>
<dbReference type="InterPro" id="IPR019931">
    <property type="entry name" value="LPXTG_anchor"/>
</dbReference>
<evidence type="ECO:0000256" key="5">
    <source>
        <dbReference type="SAM" id="MobiDB-lite"/>
    </source>
</evidence>
<feature type="region of interest" description="Disordered" evidence="5">
    <location>
        <begin position="52"/>
        <end position="106"/>
    </location>
</feature>
<dbReference type="NCBIfam" id="TIGR01167">
    <property type="entry name" value="LPXTG_anchor"/>
    <property type="match status" value="1"/>
</dbReference>
<keyword evidence="1" id="KW-0134">Cell wall</keyword>
<protein>
    <submittedName>
        <fullName evidence="8">Gram positive anchor</fullName>
    </submittedName>
</protein>
<gene>
    <name evidence="8" type="ORF">NCTC11086_02084</name>
</gene>
<reference evidence="8 9" key="1">
    <citation type="submission" date="2018-06" db="EMBL/GenBank/DDBJ databases">
        <authorList>
            <consortium name="Pathogen Informatics"/>
            <person name="Doyle S."/>
        </authorList>
    </citation>
    <scope>NUCLEOTIDE SEQUENCE [LARGE SCALE GENOMIC DNA]</scope>
    <source>
        <strain evidence="8 9">NCTC11086</strain>
    </source>
</reference>
<accession>A0A2X3Y541</accession>
<name>A0A2X3Y541_STRSA</name>